<feature type="compositionally biased region" description="Basic and acidic residues" evidence="3">
    <location>
        <begin position="154"/>
        <end position="174"/>
    </location>
</feature>
<keyword evidence="6" id="KW-1185">Reference proteome</keyword>
<name>A0A158QAC9_ENTVE</name>
<feature type="compositionally biased region" description="Polar residues" evidence="3">
    <location>
        <begin position="112"/>
        <end position="123"/>
    </location>
</feature>
<dbReference type="Pfam" id="PF00443">
    <property type="entry name" value="UCH"/>
    <property type="match status" value="1"/>
</dbReference>
<comment type="catalytic activity">
    <reaction evidence="1 2">
        <text>Thiol-dependent hydrolysis of ester, thioester, amide, peptide and isopeptide bonds formed by the C-terminal Gly of ubiquitin (a 76-residue protein attached to proteins as an intracellular targeting signal).</text>
        <dbReference type="EC" id="3.4.19.12"/>
    </reaction>
</comment>
<keyword evidence="2" id="KW-0788">Thiol protease</keyword>
<dbReference type="InterPro" id="IPR001394">
    <property type="entry name" value="Peptidase_C19_UCH"/>
</dbReference>
<dbReference type="WBParaSite" id="EVEC_0000474801-mRNA-1">
    <property type="protein sequence ID" value="EVEC_0000474801-mRNA-1"/>
    <property type="gene ID" value="EVEC_0000474801"/>
</dbReference>
<evidence type="ECO:0000256" key="3">
    <source>
        <dbReference type="SAM" id="MobiDB-lite"/>
    </source>
</evidence>
<dbReference type="PROSITE" id="PS00973">
    <property type="entry name" value="USP_2"/>
    <property type="match status" value="1"/>
</dbReference>
<dbReference type="EMBL" id="UXUI01007862">
    <property type="protein sequence ID" value="VDD89705.1"/>
    <property type="molecule type" value="Genomic_DNA"/>
</dbReference>
<feature type="compositionally biased region" description="Low complexity" evidence="3">
    <location>
        <begin position="132"/>
        <end position="152"/>
    </location>
</feature>
<dbReference type="PANTHER" id="PTHR21646">
    <property type="entry name" value="UBIQUITIN CARBOXYL-TERMINAL HYDROLASE"/>
    <property type="match status" value="1"/>
</dbReference>
<dbReference type="InterPro" id="IPR050185">
    <property type="entry name" value="Ub_carboxyl-term_hydrolase"/>
</dbReference>
<feature type="compositionally biased region" description="Basic and acidic residues" evidence="3">
    <location>
        <begin position="12"/>
        <end position="24"/>
    </location>
</feature>
<keyword evidence="2" id="KW-0645">Protease</keyword>
<dbReference type="SUPFAM" id="SSF54001">
    <property type="entry name" value="Cysteine proteinases"/>
    <property type="match status" value="1"/>
</dbReference>
<comment type="similarity">
    <text evidence="2">Belongs to the peptidase C19 family.</text>
</comment>
<feature type="region of interest" description="Disordered" evidence="3">
    <location>
        <begin position="112"/>
        <end position="239"/>
    </location>
</feature>
<evidence type="ECO:0000313" key="7">
    <source>
        <dbReference type="WBParaSite" id="EVEC_0000474801-mRNA-1"/>
    </source>
</evidence>
<dbReference type="InterPro" id="IPR018200">
    <property type="entry name" value="USP_CS"/>
</dbReference>
<evidence type="ECO:0000256" key="2">
    <source>
        <dbReference type="RuleBase" id="RU366025"/>
    </source>
</evidence>
<keyword evidence="2" id="KW-0833">Ubl conjugation pathway</keyword>
<dbReference type="EC" id="3.4.19.12" evidence="2"/>
<dbReference type="AlphaFoldDB" id="A0A158QAC9"/>
<dbReference type="Gene3D" id="3.90.70.10">
    <property type="entry name" value="Cysteine proteinases"/>
    <property type="match status" value="2"/>
</dbReference>
<dbReference type="STRING" id="51028.A0A158QAC9"/>
<dbReference type="OrthoDB" id="265776at2759"/>
<feature type="compositionally biased region" description="Polar residues" evidence="3">
    <location>
        <begin position="175"/>
        <end position="197"/>
    </location>
</feature>
<protein>
    <recommendedName>
        <fullName evidence="2">Ubiquitin carboxyl-terminal hydrolase</fullName>
        <ecNumber evidence="2">3.4.19.12</ecNumber>
    </recommendedName>
</protein>
<evidence type="ECO:0000313" key="6">
    <source>
        <dbReference type="Proteomes" id="UP000274131"/>
    </source>
</evidence>
<dbReference type="InterPro" id="IPR038765">
    <property type="entry name" value="Papain-like_cys_pep_sf"/>
</dbReference>
<proteinExistence type="inferred from homology"/>
<dbReference type="GO" id="GO:0006508">
    <property type="term" value="P:proteolysis"/>
    <property type="evidence" value="ECO:0007669"/>
    <property type="project" value="UniProtKB-KW"/>
</dbReference>
<sequence length="956" mass="109034">MFHQHSSVSTQDIRREYERKDSVRSRKTRHPKQEPSMNDSRYLMYTDKESYISDTAGFTRSDAKRKSTFRLVTDFFRRRLRISQKDKRAQLGYENFSTDVYRHDFQNGYQVASNTGTPYSQRRGSVRGGARSLGKTGSRSRSSSGGTQSIQRPRLRDKVTDDIDGRTSQRDYSLKRNNSLTTIRTSGKTHLMNSESAPDSFVRSADERASRHGNHQRRLSRSGSSRTFAEDAESGFDSPTGSNSIPVFLPSVPCVTGLPNLGNTCYMNSILQCLSVADTLAEYFVTNAYRKDLKFKSLDGIRSNSVAVAFHKVLKALWCNEPSEQCIQDFRSAIALYNDVYAANYQQDAQELLVWLLDRLHEELDIPSSWNSSDLTEQRFEESSALKRNEHRSAITNIFSACFLSSVECMSCHFRTTKPDPFTCVSLQVPEQETPVFITLARLRKPQKLFCLGLKVKMKGKIKDVEECISRGFIDSGNLVIVTQLSEFGFTFLDRSTTIRNLDRSELFAIEMTPSSRDKIAIVFVVVDSSGNGERDHGVPITQPFVCSVSRFADYQEICNLLLEAIQRCRESDYNIRFPDLRSFQLVVFDGWRKLFYLDPCASKPLCNDPVNKSLVEISNEYNESTLILQLLLMTRNISFLSWVISEYRETEFHPSYQTLKDLGASTTLTDCLKEYTHPEPLVWTCGNCEGKHGEKTMQFESLPEVLLKDGSMGKLARKIDYPTAALNMSPFISQEYHEYGEKTNEYSTRQQQNRQPRATTDAVYVDVNMDNVYDLFGIVHHMGTSTDSGHYTATTKNPIDGKWRYFDDTVVQEVTSPTTIESSTVYLLFYERRSARRQINCSSSGHSSTESGIQEHWFNRIAVSLTAKSKWTNLRTNQQFNDDEEEPKLSASKDASLAVGSRQFQAKNELLAGNFQRNEFVRNNRSPSVLAPQYQSQISKNYLTRTDSTAQNVWF</sequence>
<evidence type="ECO:0000256" key="1">
    <source>
        <dbReference type="ARBA" id="ARBA00000707"/>
    </source>
</evidence>
<accession>A0A158QAC9</accession>
<organism evidence="7">
    <name type="scientific">Enterobius vermicularis</name>
    <name type="common">Human pinworm</name>
    <dbReference type="NCBI Taxonomy" id="51028"/>
    <lineage>
        <taxon>Eukaryota</taxon>
        <taxon>Metazoa</taxon>
        <taxon>Ecdysozoa</taxon>
        <taxon>Nematoda</taxon>
        <taxon>Chromadorea</taxon>
        <taxon>Rhabditida</taxon>
        <taxon>Spirurina</taxon>
        <taxon>Oxyuridomorpha</taxon>
        <taxon>Oxyuroidea</taxon>
        <taxon>Oxyuridae</taxon>
        <taxon>Enterobius</taxon>
    </lineage>
</organism>
<feature type="compositionally biased region" description="Polar residues" evidence="3">
    <location>
        <begin position="1"/>
        <end position="11"/>
    </location>
</feature>
<dbReference type="Proteomes" id="UP000274131">
    <property type="component" value="Unassembled WGS sequence"/>
</dbReference>
<evidence type="ECO:0000259" key="4">
    <source>
        <dbReference type="PROSITE" id="PS50235"/>
    </source>
</evidence>
<reference evidence="7" key="1">
    <citation type="submission" date="2016-04" db="UniProtKB">
        <authorList>
            <consortium name="WormBaseParasite"/>
        </authorList>
    </citation>
    <scope>IDENTIFICATION</scope>
</reference>
<dbReference type="GO" id="GO:0016579">
    <property type="term" value="P:protein deubiquitination"/>
    <property type="evidence" value="ECO:0007669"/>
    <property type="project" value="InterPro"/>
</dbReference>
<dbReference type="InterPro" id="IPR028889">
    <property type="entry name" value="USP"/>
</dbReference>
<feature type="domain" description="USP" evidence="4">
    <location>
        <begin position="256"/>
        <end position="834"/>
    </location>
</feature>
<dbReference type="PROSITE" id="PS00972">
    <property type="entry name" value="USP_1"/>
    <property type="match status" value="1"/>
</dbReference>
<dbReference type="PROSITE" id="PS50235">
    <property type="entry name" value="USP_3"/>
    <property type="match status" value="1"/>
</dbReference>
<dbReference type="GO" id="GO:0004843">
    <property type="term" value="F:cysteine-type deubiquitinase activity"/>
    <property type="evidence" value="ECO:0007669"/>
    <property type="project" value="UniProtKB-UniRule"/>
</dbReference>
<keyword evidence="2" id="KW-0378">Hydrolase</keyword>
<feature type="compositionally biased region" description="Basic residues" evidence="3">
    <location>
        <begin position="211"/>
        <end position="220"/>
    </location>
</feature>
<gene>
    <name evidence="5" type="ORF">EVEC_LOCUS4456</name>
</gene>
<evidence type="ECO:0000313" key="5">
    <source>
        <dbReference type="EMBL" id="VDD89705.1"/>
    </source>
</evidence>
<feature type="region of interest" description="Disordered" evidence="3">
    <location>
        <begin position="1"/>
        <end position="40"/>
    </location>
</feature>
<reference evidence="5 6" key="2">
    <citation type="submission" date="2018-10" db="EMBL/GenBank/DDBJ databases">
        <authorList>
            <consortium name="Pathogen Informatics"/>
        </authorList>
    </citation>
    <scope>NUCLEOTIDE SEQUENCE [LARGE SCALE GENOMIC DNA]</scope>
</reference>